<dbReference type="Pfam" id="PF01066">
    <property type="entry name" value="CDP-OH_P_transf"/>
    <property type="match status" value="1"/>
</dbReference>
<dbReference type="Gene3D" id="1.20.120.1760">
    <property type="match status" value="1"/>
</dbReference>
<keyword evidence="2 8" id="KW-0808">Transferase</keyword>
<feature type="transmembrane region" description="Helical" evidence="10">
    <location>
        <begin position="339"/>
        <end position="361"/>
    </location>
</feature>
<evidence type="ECO:0000313" key="11">
    <source>
        <dbReference type="EMBL" id="CEM15580.1"/>
    </source>
</evidence>
<comment type="similarity">
    <text evidence="8">Belongs to the CDP-alcohol phosphatidyltransferase class-I family.</text>
</comment>
<evidence type="ECO:0000256" key="5">
    <source>
        <dbReference type="ARBA" id="ARBA00023098"/>
    </source>
</evidence>
<dbReference type="InterPro" id="IPR043130">
    <property type="entry name" value="CDP-OH_PTrfase_TM_dom"/>
</dbReference>
<accession>A0A0G4FN20</accession>
<feature type="transmembrane region" description="Helical" evidence="10">
    <location>
        <begin position="367"/>
        <end position="392"/>
    </location>
</feature>
<comment type="subcellular location">
    <subcellularLocation>
        <location evidence="1">Membrane</location>
        <topology evidence="1">Multi-pass membrane protein</topology>
    </subcellularLocation>
</comment>
<organism evidence="11">
    <name type="scientific">Chromera velia CCMP2878</name>
    <dbReference type="NCBI Taxonomy" id="1169474"/>
    <lineage>
        <taxon>Eukaryota</taxon>
        <taxon>Sar</taxon>
        <taxon>Alveolata</taxon>
        <taxon>Colpodellida</taxon>
        <taxon>Chromeraceae</taxon>
        <taxon>Chromera</taxon>
    </lineage>
</organism>
<name>A0A0G4FN20_9ALVE</name>
<keyword evidence="4 10" id="KW-1133">Transmembrane helix</keyword>
<dbReference type="GO" id="GO:0016780">
    <property type="term" value="F:phosphotransferase activity, for other substituted phosphate groups"/>
    <property type="evidence" value="ECO:0007669"/>
    <property type="project" value="InterPro"/>
</dbReference>
<dbReference type="GO" id="GO:0016020">
    <property type="term" value="C:membrane"/>
    <property type="evidence" value="ECO:0007669"/>
    <property type="project" value="UniProtKB-SubCell"/>
</dbReference>
<feature type="region of interest" description="Disordered" evidence="9">
    <location>
        <begin position="431"/>
        <end position="469"/>
    </location>
</feature>
<protein>
    <recommendedName>
        <fullName evidence="12">CDP-diacylglycerol--inositol 3-phosphatidyltransferase</fullName>
    </recommendedName>
</protein>
<feature type="compositionally biased region" description="Basic and acidic residues" evidence="9">
    <location>
        <begin position="80"/>
        <end position="99"/>
    </location>
</feature>
<dbReference type="PROSITE" id="PS00379">
    <property type="entry name" value="CDP_ALCOHOL_P_TRANSF"/>
    <property type="match status" value="1"/>
</dbReference>
<keyword evidence="6 10" id="KW-0472">Membrane</keyword>
<evidence type="ECO:0000256" key="3">
    <source>
        <dbReference type="ARBA" id="ARBA00022692"/>
    </source>
</evidence>
<feature type="region of interest" description="Disordered" evidence="9">
    <location>
        <begin position="78"/>
        <end position="121"/>
    </location>
</feature>
<dbReference type="PANTHER" id="PTHR15362">
    <property type="entry name" value="PHOSPHATIDYLINOSITOL SYNTHASE"/>
    <property type="match status" value="1"/>
</dbReference>
<dbReference type="InterPro" id="IPR048254">
    <property type="entry name" value="CDP_ALCOHOL_P_TRANSF_CS"/>
</dbReference>
<dbReference type="EMBL" id="CDMZ01000494">
    <property type="protein sequence ID" value="CEM15580.1"/>
    <property type="molecule type" value="Genomic_DNA"/>
</dbReference>
<evidence type="ECO:0008006" key="12">
    <source>
        <dbReference type="Google" id="ProtNLM"/>
    </source>
</evidence>
<evidence type="ECO:0000256" key="10">
    <source>
        <dbReference type="SAM" id="Phobius"/>
    </source>
</evidence>
<evidence type="ECO:0000256" key="6">
    <source>
        <dbReference type="ARBA" id="ARBA00023136"/>
    </source>
</evidence>
<feature type="compositionally biased region" description="Low complexity" evidence="9">
    <location>
        <begin position="101"/>
        <end position="121"/>
    </location>
</feature>
<dbReference type="VEuPathDB" id="CryptoDB:Cvel_17860"/>
<feature type="transmembrane region" description="Helical" evidence="10">
    <location>
        <begin position="310"/>
        <end position="327"/>
    </location>
</feature>
<reference evidence="11" key="1">
    <citation type="submission" date="2014-11" db="EMBL/GenBank/DDBJ databases">
        <authorList>
            <person name="Otto D Thomas"/>
            <person name="Naeem Raeece"/>
        </authorList>
    </citation>
    <scope>NUCLEOTIDE SEQUENCE</scope>
</reference>
<keyword evidence="3 10" id="KW-0812">Transmembrane</keyword>
<gene>
    <name evidence="11" type="ORF">Cvel_17860</name>
</gene>
<evidence type="ECO:0000256" key="7">
    <source>
        <dbReference type="ARBA" id="ARBA00023264"/>
    </source>
</evidence>
<dbReference type="InterPro" id="IPR000462">
    <property type="entry name" value="CDP-OH_P_trans"/>
</dbReference>
<feature type="transmembrane region" description="Helical" evidence="10">
    <location>
        <begin position="259"/>
        <end position="281"/>
    </location>
</feature>
<proteinExistence type="inferred from homology"/>
<sequence>MHSCASLVFSGALASSPPCIASPASCSVAGPSGSAFLTAGVSPAIFSSSSSSFSRSSLLSSRARLGVVDVLGPSGLRLCGRQERDGAQETAGGRERREGVSSAASSPSSRQGRSGRAQRLSPTWSLLSFQSPRSSMGRMRWRGRGDGGVSQLNSHSACSTATAESVGKADLPSEQTKKKLHPCLYFPNLIGYCRLGLTVLMFNFWYSRPLLFAPLYILNFVLDFFDGMTARWRGEVTDFGTILDVITDNMVRHLLWMRLFPEVLGPFFVFTEWMVFSFTAAERSGWKQKCFDRAPPLIQATMTNHFRTPLGSLTILGLMFLPLWLYVRAFEDILSTQLAALLGGLPVGMQTAAMALFRVAAHRGAGTILIFGRLLAFMCEAYVFFNFLLAVVEKDLETQREGKKKRGASESCEAGELRLVPAKFEELGRATAIVGNRKGDERETEEEGKVTDSSPSPTSSFSPSPYPPR</sequence>
<evidence type="ECO:0000256" key="1">
    <source>
        <dbReference type="ARBA" id="ARBA00004141"/>
    </source>
</evidence>
<keyword evidence="7" id="KW-1208">Phospholipid metabolism</keyword>
<evidence type="ECO:0000256" key="9">
    <source>
        <dbReference type="SAM" id="MobiDB-lite"/>
    </source>
</evidence>
<evidence type="ECO:0000256" key="2">
    <source>
        <dbReference type="ARBA" id="ARBA00022679"/>
    </source>
</evidence>
<dbReference type="AlphaFoldDB" id="A0A0G4FN20"/>
<keyword evidence="5" id="KW-0443">Lipid metabolism</keyword>
<evidence type="ECO:0000256" key="8">
    <source>
        <dbReference type="RuleBase" id="RU003750"/>
    </source>
</evidence>
<evidence type="ECO:0000256" key="4">
    <source>
        <dbReference type="ARBA" id="ARBA00022989"/>
    </source>
</evidence>
<dbReference type="GO" id="GO:0008654">
    <property type="term" value="P:phospholipid biosynthetic process"/>
    <property type="evidence" value="ECO:0007669"/>
    <property type="project" value="InterPro"/>
</dbReference>
<feature type="compositionally biased region" description="Low complexity" evidence="9">
    <location>
        <begin position="453"/>
        <end position="463"/>
    </location>
</feature>
<dbReference type="PANTHER" id="PTHR15362:SF13">
    <property type="entry name" value="SI:CH1073-145M9.1"/>
    <property type="match status" value="1"/>
</dbReference>